<keyword evidence="3" id="KW-0472">Membrane</keyword>
<dbReference type="InterPro" id="IPR003461">
    <property type="entry name" value="Keratin"/>
</dbReference>
<dbReference type="GO" id="GO:0005200">
    <property type="term" value="F:structural constituent of cytoskeleton"/>
    <property type="evidence" value="ECO:0007669"/>
    <property type="project" value="InterPro"/>
</dbReference>
<name>A0A670JZ74_PODMU</name>
<evidence type="ECO:0000313" key="4">
    <source>
        <dbReference type="Ensembl" id="ENSPMRP00000028032.1"/>
    </source>
</evidence>
<keyword evidence="2" id="KW-0416">Keratin</keyword>
<dbReference type="Ensembl" id="ENSPMRT00000029732.1">
    <property type="protein sequence ID" value="ENSPMRP00000028032.1"/>
    <property type="gene ID" value="ENSPMRG00000018093.1"/>
</dbReference>
<feature type="transmembrane region" description="Helical" evidence="3">
    <location>
        <begin position="132"/>
        <end position="152"/>
    </location>
</feature>
<keyword evidence="3" id="KW-1133">Transmembrane helix</keyword>
<dbReference type="GeneTree" id="ENSGT00960000186896"/>
<proteinExistence type="inferred from homology"/>
<reference evidence="4 5" key="1">
    <citation type="journal article" date="2019" name="Proc. Natl. Acad. Sci. U.S.A.">
        <title>Regulatory changes in pterin and carotenoid genes underlie balanced color polymorphisms in the wall lizard.</title>
        <authorList>
            <person name="Andrade P."/>
            <person name="Pinho C."/>
            <person name="Perez I de Lanuza G."/>
            <person name="Afonso S."/>
            <person name="Brejcha J."/>
            <person name="Rubin C.J."/>
            <person name="Wallerman O."/>
            <person name="Pereira P."/>
            <person name="Sabatino S.J."/>
            <person name="Bellati A."/>
            <person name="Pellitteri-Rosa D."/>
            <person name="Bosakova Z."/>
            <person name="Bunikis I."/>
            <person name="Carretero M.A."/>
            <person name="Feiner N."/>
            <person name="Marsik P."/>
            <person name="Pauperio F."/>
            <person name="Salvi D."/>
            <person name="Soler L."/>
            <person name="While G.M."/>
            <person name="Uller T."/>
            <person name="Font E."/>
            <person name="Andersson L."/>
            <person name="Carneiro M."/>
        </authorList>
    </citation>
    <scope>NUCLEOTIDE SEQUENCE</scope>
</reference>
<keyword evidence="3" id="KW-0812">Transmembrane</keyword>
<keyword evidence="5" id="KW-1185">Reference proteome</keyword>
<evidence type="ECO:0000256" key="2">
    <source>
        <dbReference type="ARBA" id="ARBA00022744"/>
    </source>
</evidence>
<accession>A0A670JZ74</accession>
<dbReference type="PANTHER" id="PTHR31203">
    <property type="entry name" value="BETA-KERATIN-RELATED PROTEIN-RELATED"/>
    <property type="match status" value="1"/>
</dbReference>
<sequence length="182" mass="18016">LWDRASAVLAEGSLGPGGCGFGGGLGLGGGLGGGFGYGSGYGSGALVGSGIPSASLGILSGVQPSCVNQIPPAEVVIQPPAAIVTVPGPILSASCEPVAVGGYAPCSLVVMDPDLAADLAADLAEVSMVVQVFWGLALVLWGAVAVMGMWGVEAASAIPPAKLSRSVNKEERKRDVWWTISV</sequence>
<organism evidence="4 5">
    <name type="scientific">Podarcis muralis</name>
    <name type="common">Wall lizard</name>
    <name type="synonym">Lacerta muralis</name>
    <dbReference type="NCBI Taxonomy" id="64176"/>
    <lineage>
        <taxon>Eukaryota</taxon>
        <taxon>Metazoa</taxon>
        <taxon>Chordata</taxon>
        <taxon>Craniata</taxon>
        <taxon>Vertebrata</taxon>
        <taxon>Euteleostomi</taxon>
        <taxon>Lepidosauria</taxon>
        <taxon>Squamata</taxon>
        <taxon>Bifurcata</taxon>
        <taxon>Unidentata</taxon>
        <taxon>Episquamata</taxon>
        <taxon>Laterata</taxon>
        <taxon>Lacertibaenia</taxon>
        <taxon>Lacertidae</taxon>
        <taxon>Podarcis</taxon>
    </lineage>
</organism>
<evidence type="ECO:0000256" key="1">
    <source>
        <dbReference type="ARBA" id="ARBA00008702"/>
    </source>
</evidence>
<dbReference type="GO" id="GO:0005882">
    <property type="term" value="C:intermediate filament"/>
    <property type="evidence" value="ECO:0007669"/>
    <property type="project" value="UniProtKB-KW"/>
</dbReference>
<protein>
    <submittedName>
        <fullName evidence="4">Uncharacterized protein</fullName>
    </submittedName>
</protein>
<evidence type="ECO:0000313" key="5">
    <source>
        <dbReference type="Proteomes" id="UP000472272"/>
    </source>
</evidence>
<dbReference type="PANTHER" id="PTHR31203:SF1">
    <property type="entry name" value="BETA-KERATIN-RELATED PROTEIN-RELATED"/>
    <property type="match status" value="1"/>
</dbReference>
<reference evidence="4" key="2">
    <citation type="submission" date="2025-08" db="UniProtKB">
        <authorList>
            <consortium name="Ensembl"/>
        </authorList>
    </citation>
    <scope>IDENTIFICATION</scope>
</reference>
<dbReference type="Pfam" id="PF02422">
    <property type="entry name" value="Keratin"/>
    <property type="match status" value="1"/>
</dbReference>
<dbReference type="AlphaFoldDB" id="A0A670JZ74"/>
<reference evidence="4" key="3">
    <citation type="submission" date="2025-09" db="UniProtKB">
        <authorList>
            <consortium name="Ensembl"/>
        </authorList>
    </citation>
    <scope>IDENTIFICATION</scope>
</reference>
<dbReference type="Proteomes" id="UP000472272">
    <property type="component" value="Chromosome 16"/>
</dbReference>
<comment type="similarity">
    <text evidence="1">Belongs to the avian keratin family.</text>
</comment>
<evidence type="ECO:0000256" key="3">
    <source>
        <dbReference type="SAM" id="Phobius"/>
    </source>
</evidence>